<evidence type="ECO:0000259" key="3">
    <source>
        <dbReference type="SMART" id="SM00978"/>
    </source>
</evidence>
<dbReference type="InterPro" id="IPR032710">
    <property type="entry name" value="NTF2-like_dom_sf"/>
</dbReference>
<dbReference type="Pfam" id="PF04280">
    <property type="entry name" value="Tim44"/>
    <property type="match status" value="1"/>
</dbReference>
<protein>
    <submittedName>
        <fullName evidence="4">Membrane protein</fullName>
    </submittedName>
</protein>
<feature type="transmembrane region" description="Helical" evidence="2">
    <location>
        <begin position="6"/>
        <end position="25"/>
    </location>
</feature>
<keyword evidence="2" id="KW-0472">Membrane</keyword>
<reference evidence="4" key="2">
    <citation type="submission" date="2020-09" db="EMBL/GenBank/DDBJ databases">
        <authorList>
            <person name="Sun Q."/>
            <person name="Zhou Y."/>
        </authorList>
    </citation>
    <scope>NUCLEOTIDE SEQUENCE</scope>
    <source>
        <strain evidence="4">CGMCC 1.15493</strain>
    </source>
</reference>
<feature type="transmembrane region" description="Helical" evidence="2">
    <location>
        <begin position="96"/>
        <end position="114"/>
    </location>
</feature>
<feature type="compositionally biased region" description="Polar residues" evidence="1">
    <location>
        <begin position="65"/>
        <end position="78"/>
    </location>
</feature>
<keyword evidence="2" id="KW-0812">Transmembrane</keyword>
<reference evidence="4" key="1">
    <citation type="journal article" date="2014" name="Int. J. Syst. Evol. Microbiol.">
        <title>Complete genome sequence of Corynebacterium casei LMG S-19264T (=DSM 44701T), isolated from a smear-ripened cheese.</title>
        <authorList>
            <consortium name="US DOE Joint Genome Institute (JGI-PGF)"/>
            <person name="Walter F."/>
            <person name="Albersmeier A."/>
            <person name="Kalinowski J."/>
            <person name="Ruckert C."/>
        </authorList>
    </citation>
    <scope>NUCLEOTIDE SEQUENCE</scope>
    <source>
        <strain evidence="4">CGMCC 1.15493</strain>
    </source>
</reference>
<comment type="caution">
    <text evidence="4">The sequence shown here is derived from an EMBL/GenBank/DDBJ whole genome shotgun (WGS) entry which is preliminary data.</text>
</comment>
<dbReference type="InterPro" id="IPR007379">
    <property type="entry name" value="Tim44-like_dom"/>
</dbReference>
<accession>A0A916XYV8</accession>
<feature type="region of interest" description="Disordered" evidence="1">
    <location>
        <begin position="41"/>
        <end position="82"/>
    </location>
</feature>
<dbReference type="EMBL" id="BMJJ01000005">
    <property type="protein sequence ID" value="GGD20585.1"/>
    <property type="molecule type" value="Genomic_DNA"/>
</dbReference>
<evidence type="ECO:0000256" key="2">
    <source>
        <dbReference type="SAM" id="Phobius"/>
    </source>
</evidence>
<dbReference type="AlphaFoldDB" id="A0A916XYV8"/>
<name>A0A916XYV8_9HYPH</name>
<dbReference type="RefSeq" id="WP_188850914.1">
    <property type="nucleotide sequence ID" value="NZ_BMJJ01000005.1"/>
</dbReference>
<organism evidence="4 5">
    <name type="scientific">Aureimonas glaciei</name>
    <dbReference type="NCBI Taxonomy" id="1776957"/>
    <lineage>
        <taxon>Bacteria</taxon>
        <taxon>Pseudomonadati</taxon>
        <taxon>Pseudomonadota</taxon>
        <taxon>Alphaproteobacteria</taxon>
        <taxon>Hyphomicrobiales</taxon>
        <taxon>Aurantimonadaceae</taxon>
        <taxon>Aureimonas</taxon>
    </lineage>
</organism>
<dbReference type="PANTHER" id="PTHR41542:SF1">
    <property type="entry name" value="BLL5807 PROTEIN"/>
    <property type="match status" value="1"/>
</dbReference>
<evidence type="ECO:0000256" key="1">
    <source>
        <dbReference type="SAM" id="MobiDB-lite"/>
    </source>
</evidence>
<dbReference type="SUPFAM" id="SSF54427">
    <property type="entry name" value="NTF2-like"/>
    <property type="match status" value="1"/>
</dbReference>
<keyword evidence="5" id="KW-1185">Reference proteome</keyword>
<dbReference type="SMART" id="SM00978">
    <property type="entry name" value="Tim44"/>
    <property type="match status" value="1"/>
</dbReference>
<dbReference type="PANTHER" id="PTHR41542">
    <property type="entry name" value="BLL5807 PROTEIN"/>
    <property type="match status" value="1"/>
</dbReference>
<evidence type="ECO:0000313" key="4">
    <source>
        <dbReference type="EMBL" id="GGD20585.1"/>
    </source>
</evidence>
<feature type="transmembrane region" description="Helical" evidence="2">
    <location>
        <begin position="120"/>
        <end position="141"/>
    </location>
</feature>
<sequence>MPFNRKFRLASLFTVAVMGFSMLAVDYADARRAGGGGGFGSRGARTYQSAPATTTAPTPAAPVQRSMTPNSPSANSTTGAASQRGGGMFGGFGRSMLGGLALGGLFGLMMGSGFGGMGGILSLLFQVLLIGGAIMLAMRFFRRSSPAGATAGAAPRMGNAPGMNGANANSTAYEAQKPNLRSVPGIGAALGGGNAARAGGARRTGNPDELGITGDDLSTFERMLAEIQGAYGREDYAALRRLTTPEMVSYFSEELGQNASNGLKNEVSDVKLLQGDVAESWREGNREYATVDMRYSSIDATVERATGKVVEGDNTQASESTETWTFTRERGGTWLLSAIQEA</sequence>
<feature type="domain" description="Tim44-like" evidence="3">
    <location>
        <begin position="197"/>
        <end position="341"/>
    </location>
</feature>
<evidence type="ECO:0000313" key="5">
    <source>
        <dbReference type="Proteomes" id="UP000613160"/>
    </source>
</evidence>
<dbReference type="Proteomes" id="UP000613160">
    <property type="component" value="Unassembled WGS sequence"/>
</dbReference>
<proteinExistence type="predicted"/>
<keyword evidence="2" id="KW-1133">Transmembrane helix</keyword>
<feature type="compositionally biased region" description="Low complexity" evidence="1">
    <location>
        <begin position="42"/>
        <end position="62"/>
    </location>
</feature>
<gene>
    <name evidence="4" type="ORF">GCM10011335_24360</name>
</gene>
<dbReference type="Gene3D" id="3.10.450.240">
    <property type="match status" value="1"/>
</dbReference>